<dbReference type="NCBIfam" id="TIGR02532">
    <property type="entry name" value="IV_pilin_GFxxxE"/>
    <property type="match status" value="1"/>
</dbReference>
<keyword evidence="1" id="KW-0812">Transmembrane</keyword>
<evidence type="ECO:0000313" key="3">
    <source>
        <dbReference type="Proteomes" id="UP000199602"/>
    </source>
</evidence>
<keyword evidence="1" id="KW-1133">Transmembrane helix</keyword>
<sequence>MEHLQIQDNNNTIMANGFTLLEILASLIIIGILIAVSVSRVILSPEDNITLDIIKNHVRYAELKSLNSDFLCGVRFQPGEYFLFCDLNNNKQIDSTDILLLPGQEHEKVGVKFLTTYHTIIFDNWGRPFADLDLNSPIGGKISLSKKYYFYLTPETGFIP</sequence>
<dbReference type="OrthoDB" id="5461055at2"/>
<protein>
    <submittedName>
        <fullName evidence="2">Prepilin-type N-terminal cleavage/methylation domain-containing protein</fullName>
    </submittedName>
</protein>
<dbReference type="Pfam" id="PF07963">
    <property type="entry name" value="N_methyl"/>
    <property type="match status" value="1"/>
</dbReference>
<keyword evidence="3" id="KW-1185">Reference proteome</keyword>
<dbReference type="STRING" id="206665.SAMN04488516_10546"/>
<proteinExistence type="predicted"/>
<dbReference type="Proteomes" id="UP000199602">
    <property type="component" value="Unassembled WGS sequence"/>
</dbReference>
<feature type="transmembrane region" description="Helical" evidence="1">
    <location>
        <begin position="20"/>
        <end position="43"/>
    </location>
</feature>
<evidence type="ECO:0000313" key="2">
    <source>
        <dbReference type="EMBL" id="SDN70308.1"/>
    </source>
</evidence>
<dbReference type="AlphaFoldDB" id="A0A1H0DJS3"/>
<reference evidence="2 3" key="1">
    <citation type="submission" date="2016-10" db="EMBL/GenBank/DDBJ databases">
        <authorList>
            <person name="de Groot N.N."/>
        </authorList>
    </citation>
    <scope>NUCLEOTIDE SEQUENCE [LARGE SCALE GENOMIC DNA]</scope>
    <source>
        <strain evidence="2 3">DSM 15269</strain>
    </source>
</reference>
<organism evidence="2 3">
    <name type="scientific">Desulfonauticus submarinus</name>
    <dbReference type="NCBI Taxonomy" id="206665"/>
    <lineage>
        <taxon>Bacteria</taxon>
        <taxon>Pseudomonadati</taxon>
        <taxon>Thermodesulfobacteriota</taxon>
        <taxon>Desulfovibrionia</taxon>
        <taxon>Desulfovibrionales</taxon>
        <taxon>Desulfonauticaceae</taxon>
        <taxon>Desulfonauticus</taxon>
    </lineage>
</organism>
<dbReference type="InterPro" id="IPR012902">
    <property type="entry name" value="N_methyl_site"/>
</dbReference>
<dbReference type="EMBL" id="FNIN01000005">
    <property type="protein sequence ID" value="SDN70308.1"/>
    <property type="molecule type" value="Genomic_DNA"/>
</dbReference>
<gene>
    <name evidence="2" type="ORF">SAMN04488516_10546</name>
</gene>
<dbReference type="RefSeq" id="WP_092065047.1">
    <property type="nucleotide sequence ID" value="NZ_FNIN01000005.1"/>
</dbReference>
<name>A0A1H0DJS3_9BACT</name>
<evidence type="ECO:0000256" key="1">
    <source>
        <dbReference type="SAM" id="Phobius"/>
    </source>
</evidence>
<accession>A0A1H0DJS3</accession>
<keyword evidence="1" id="KW-0472">Membrane</keyword>